<gene>
    <name evidence="2" type="ORF">Tco_0748629</name>
</gene>
<protein>
    <submittedName>
        <fullName evidence="2">Uncharacterized protein</fullName>
    </submittedName>
</protein>
<reference evidence="2" key="1">
    <citation type="journal article" date="2022" name="Int. J. Mol. Sci.">
        <title>Draft Genome of Tanacetum Coccineum: Genomic Comparison of Closely Related Tanacetum-Family Plants.</title>
        <authorList>
            <person name="Yamashiro T."/>
            <person name="Shiraishi A."/>
            <person name="Nakayama K."/>
            <person name="Satake H."/>
        </authorList>
    </citation>
    <scope>NUCLEOTIDE SEQUENCE</scope>
</reference>
<name>A0ABQ4YZK4_9ASTR</name>
<proteinExistence type="predicted"/>
<dbReference type="Proteomes" id="UP001151760">
    <property type="component" value="Unassembled WGS sequence"/>
</dbReference>
<accession>A0ABQ4YZK4</accession>
<reference evidence="2" key="2">
    <citation type="submission" date="2022-01" db="EMBL/GenBank/DDBJ databases">
        <authorList>
            <person name="Yamashiro T."/>
            <person name="Shiraishi A."/>
            <person name="Satake H."/>
            <person name="Nakayama K."/>
        </authorList>
    </citation>
    <scope>NUCLEOTIDE SEQUENCE</scope>
</reference>
<keyword evidence="3" id="KW-1185">Reference proteome</keyword>
<evidence type="ECO:0000256" key="1">
    <source>
        <dbReference type="SAM" id="Coils"/>
    </source>
</evidence>
<comment type="caution">
    <text evidence="2">The sequence shown here is derived from an EMBL/GenBank/DDBJ whole genome shotgun (WGS) entry which is preliminary data.</text>
</comment>
<feature type="coiled-coil region" evidence="1">
    <location>
        <begin position="27"/>
        <end position="90"/>
    </location>
</feature>
<evidence type="ECO:0000313" key="2">
    <source>
        <dbReference type="EMBL" id="GJS82088.1"/>
    </source>
</evidence>
<keyword evidence="1" id="KW-0175">Coiled coil</keyword>
<dbReference type="EMBL" id="BQNB010010797">
    <property type="protein sequence ID" value="GJS82088.1"/>
    <property type="molecule type" value="Genomic_DNA"/>
</dbReference>
<dbReference type="InterPro" id="IPR045177">
    <property type="entry name" value="FDM1-5/IDN2"/>
</dbReference>
<evidence type="ECO:0000313" key="3">
    <source>
        <dbReference type="Proteomes" id="UP001151760"/>
    </source>
</evidence>
<dbReference type="PANTHER" id="PTHR21596:SF3">
    <property type="entry name" value="FACTOR OF DNA METHYLATION 1-RELATED"/>
    <property type="match status" value="1"/>
</dbReference>
<sequence>MTFWIAIRGYCSELCDYDSKSPEFLKKMEMEMMLERQLAAKQKLEMEIEQLKGSLQVRKHLGDDDVMELINKMNDEMEARMDEMADLEDMNQTLLMNERPKD</sequence>
<organism evidence="2 3">
    <name type="scientific">Tanacetum coccineum</name>
    <dbReference type="NCBI Taxonomy" id="301880"/>
    <lineage>
        <taxon>Eukaryota</taxon>
        <taxon>Viridiplantae</taxon>
        <taxon>Streptophyta</taxon>
        <taxon>Embryophyta</taxon>
        <taxon>Tracheophyta</taxon>
        <taxon>Spermatophyta</taxon>
        <taxon>Magnoliopsida</taxon>
        <taxon>eudicotyledons</taxon>
        <taxon>Gunneridae</taxon>
        <taxon>Pentapetalae</taxon>
        <taxon>asterids</taxon>
        <taxon>campanulids</taxon>
        <taxon>Asterales</taxon>
        <taxon>Asteraceae</taxon>
        <taxon>Asteroideae</taxon>
        <taxon>Anthemideae</taxon>
        <taxon>Anthemidinae</taxon>
        <taxon>Tanacetum</taxon>
    </lineage>
</organism>
<dbReference type="PANTHER" id="PTHR21596">
    <property type="entry name" value="RIBONUCLEASE P SUBUNIT P38"/>
    <property type="match status" value="1"/>
</dbReference>